<dbReference type="InterPro" id="IPR021109">
    <property type="entry name" value="Peptidase_aspartic_dom_sf"/>
</dbReference>
<evidence type="ECO:0008006" key="3">
    <source>
        <dbReference type="Google" id="ProtNLM"/>
    </source>
</evidence>
<protein>
    <recommendedName>
        <fullName evidence="3">Peptidase A2 domain-containing protein</fullName>
    </recommendedName>
</protein>
<dbReference type="GO" id="GO:0006508">
    <property type="term" value="P:proteolysis"/>
    <property type="evidence" value="ECO:0007669"/>
    <property type="project" value="InterPro"/>
</dbReference>
<name>A0AAV7X2X3_PLEWA</name>
<evidence type="ECO:0000313" key="2">
    <source>
        <dbReference type="Proteomes" id="UP001066276"/>
    </source>
</evidence>
<organism evidence="1 2">
    <name type="scientific">Pleurodeles waltl</name>
    <name type="common">Iberian ribbed newt</name>
    <dbReference type="NCBI Taxonomy" id="8319"/>
    <lineage>
        <taxon>Eukaryota</taxon>
        <taxon>Metazoa</taxon>
        <taxon>Chordata</taxon>
        <taxon>Craniata</taxon>
        <taxon>Vertebrata</taxon>
        <taxon>Euteleostomi</taxon>
        <taxon>Amphibia</taxon>
        <taxon>Batrachia</taxon>
        <taxon>Caudata</taxon>
        <taxon>Salamandroidea</taxon>
        <taxon>Salamandridae</taxon>
        <taxon>Pleurodelinae</taxon>
        <taxon>Pleurodeles</taxon>
    </lineage>
</organism>
<keyword evidence="2" id="KW-1185">Reference proteome</keyword>
<reference evidence="1" key="1">
    <citation type="journal article" date="2022" name="bioRxiv">
        <title>Sequencing and chromosome-scale assembly of the giantPleurodeles waltlgenome.</title>
        <authorList>
            <person name="Brown T."/>
            <person name="Elewa A."/>
            <person name="Iarovenko S."/>
            <person name="Subramanian E."/>
            <person name="Araus A.J."/>
            <person name="Petzold A."/>
            <person name="Susuki M."/>
            <person name="Suzuki K.-i.T."/>
            <person name="Hayashi T."/>
            <person name="Toyoda A."/>
            <person name="Oliveira C."/>
            <person name="Osipova E."/>
            <person name="Leigh N.D."/>
            <person name="Simon A."/>
            <person name="Yun M.H."/>
        </authorList>
    </citation>
    <scope>NUCLEOTIDE SEQUENCE</scope>
    <source>
        <strain evidence="1">20211129_DDA</strain>
        <tissue evidence="1">Liver</tissue>
    </source>
</reference>
<dbReference type="SUPFAM" id="SSF50630">
    <property type="entry name" value="Acid proteases"/>
    <property type="match status" value="1"/>
</dbReference>
<comment type="caution">
    <text evidence="1">The sequence shown here is derived from an EMBL/GenBank/DDBJ whole genome shotgun (WGS) entry which is preliminary data.</text>
</comment>
<dbReference type="EMBL" id="JANPWB010000001">
    <property type="protein sequence ID" value="KAJ1218595.1"/>
    <property type="molecule type" value="Genomic_DNA"/>
</dbReference>
<dbReference type="PROSITE" id="PS00141">
    <property type="entry name" value="ASP_PROTEASE"/>
    <property type="match status" value="1"/>
</dbReference>
<accession>A0AAV7X2X3</accession>
<evidence type="ECO:0000313" key="1">
    <source>
        <dbReference type="EMBL" id="KAJ1218595.1"/>
    </source>
</evidence>
<dbReference type="Proteomes" id="UP001066276">
    <property type="component" value="Chromosome 1_1"/>
</dbReference>
<proteinExistence type="predicted"/>
<gene>
    <name evidence="1" type="ORF">NDU88_006173</name>
</gene>
<sequence>MVAEPVDGQQIILCINNTDTGELQAKENTDDKLVMPKCDVVIGERTVTVLADSGSPFTLIGDKNWARIFGDDNINLFPPDISPVGYGGQKIDLFGYSLMSIKFKGRETLGKVYVAKRGNNLLGFPFLTGEDVLLGLPDVLEIRGTEIWGVLAVPVSPEVFRFFIPFLFLSVSVSSLFCAPRAKSVFFFYLFGNSDIRVPWEVSGVPVVMVSGCGIVYIAESGHRSRFCEAGSRNIR</sequence>
<dbReference type="InterPro" id="IPR001969">
    <property type="entry name" value="Aspartic_peptidase_AS"/>
</dbReference>
<dbReference type="GO" id="GO:0004190">
    <property type="term" value="F:aspartic-type endopeptidase activity"/>
    <property type="evidence" value="ECO:0007669"/>
    <property type="project" value="InterPro"/>
</dbReference>
<dbReference type="AlphaFoldDB" id="A0AAV7X2X3"/>